<name>T0HD85_9SPHN</name>
<dbReference type="EMBL" id="ATHL01000082">
    <property type="protein sequence ID" value="EQB14286.1"/>
    <property type="molecule type" value="Genomic_DNA"/>
</dbReference>
<proteinExistence type="predicted"/>
<evidence type="ECO:0000313" key="3">
    <source>
        <dbReference type="Proteomes" id="UP000015527"/>
    </source>
</evidence>
<accession>T0HD85</accession>
<dbReference type="Pfam" id="PF00881">
    <property type="entry name" value="Nitroreductase"/>
    <property type="match status" value="1"/>
</dbReference>
<dbReference type="PANTHER" id="PTHR43543:SF1">
    <property type="entry name" value="MALONIC SEMIALDEHYDE REDUCTASE RUTE-RELATED"/>
    <property type="match status" value="1"/>
</dbReference>
<dbReference type="InterPro" id="IPR000415">
    <property type="entry name" value="Nitroreductase-like"/>
</dbReference>
<keyword evidence="3" id="KW-1185">Reference proteome</keyword>
<organism evidence="2 3">
    <name type="scientific">Novosphingobium lindaniclasticum LE124</name>
    <dbReference type="NCBI Taxonomy" id="1096930"/>
    <lineage>
        <taxon>Bacteria</taxon>
        <taxon>Pseudomonadati</taxon>
        <taxon>Pseudomonadota</taxon>
        <taxon>Alphaproteobacteria</taxon>
        <taxon>Sphingomonadales</taxon>
        <taxon>Sphingomonadaceae</taxon>
        <taxon>Novosphingobium</taxon>
    </lineage>
</organism>
<comment type="caution">
    <text evidence="2">The sequence shown here is derived from an EMBL/GenBank/DDBJ whole genome shotgun (WGS) entry which is preliminary data.</text>
</comment>
<dbReference type="PANTHER" id="PTHR43543">
    <property type="entry name" value="MALONIC SEMIALDEHYDE REDUCTASE RUTE-RELATED"/>
    <property type="match status" value="1"/>
</dbReference>
<dbReference type="eggNOG" id="COG0778">
    <property type="taxonomic scope" value="Bacteria"/>
</dbReference>
<dbReference type="InterPro" id="IPR029479">
    <property type="entry name" value="Nitroreductase"/>
</dbReference>
<dbReference type="Gene3D" id="3.40.109.10">
    <property type="entry name" value="NADH Oxidase"/>
    <property type="match status" value="1"/>
</dbReference>
<dbReference type="RefSeq" id="WP_021234411.1">
    <property type="nucleotide sequence ID" value="NZ_ATHL01000082.1"/>
</dbReference>
<dbReference type="GO" id="GO:0016491">
    <property type="term" value="F:oxidoreductase activity"/>
    <property type="evidence" value="ECO:0007669"/>
    <property type="project" value="InterPro"/>
</dbReference>
<reference evidence="2 3" key="1">
    <citation type="journal article" date="2013" name="Genome Announc.">
        <title>Genome Sequence of Novosphingobium lindaniclasticum LE124T, Isolated from a Hexachlorocyclohexane Dumpsite.</title>
        <authorList>
            <person name="Saxena A."/>
            <person name="Nayyar N."/>
            <person name="Sangwan N."/>
            <person name="Kumari R."/>
            <person name="Khurana J.P."/>
            <person name="Lal R."/>
        </authorList>
    </citation>
    <scope>NUCLEOTIDE SEQUENCE [LARGE SCALE GENOMIC DNA]</scope>
    <source>
        <strain evidence="2 3">LE124</strain>
    </source>
</reference>
<gene>
    <name evidence="2" type="ORF">L284_12895</name>
</gene>
<dbReference type="PATRIC" id="fig|1096930.3.peg.2571"/>
<evidence type="ECO:0000313" key="2">
    <source>
        <dbReference type="EMBL" id="EQB14286.1"/>
    </source>
</evidence>
<evidence type="ECO:0000259" key="1">
    <source>
        <dbReference type="Pfam" id="PF00881"/>
    </source>
</evidence>
<dbReference type="OrthoDB" id="9784375at2"/>
<dbReference type="Proteomes" id="UP000015527">
    <property type="component" value="Unassembled WGS sequence"/>
</dbReference>
<dbReference type="AlphaFoldDB" id="T0HD85"/>
<protein>
    <recommendedName>
        <fullName evidence="1">Nitroreductase domain-containing protein</fullName>
    </recommendedName>
</protein>
<feature type="domain" description="Nitroreductase" evidence="1">
    <location>
        <begin position="17"/>
        <end position="174"/>
    </location>
</feature>
<dbReference type="SUPFAM" id="SSF55469">
    <property type="entry name" value="FMN-dependent nitroreductase-like"/>
    <property type="match status" value="1"/>
</dbReference>
<sequence length="196" mass="21545">MTVAIHADAVDEIFRNARSFERFLDIPIPPKLLEEIWDIMKMGPTSANQMPARIVWCASDKAKALLSKACSRENADRIASAPVTAVIGMDLEFHEHLPELFPAADARSWFADPKSREISAFRNSSLQGAYLMIAARAVGLDVGPMSGFSAPEVERAFFSSAPSIKANFICSIGYGDKSSLSIRPPRPPFRKFNSIV</sequence>
<dbReference type="NCBIfam" id="NF003768">
    <property type="entry name" value="PRK05365.1"/>
    <property type="match status" value="1"/>
</dbReference>
<dbReference type="InterPro" id="IPR050461">
    <property type="entry name" value="Nitroreductase_HadB/RutE"/>
</dbReference>